<keyword evidence="3" id="KW-1185">Reference proteome</keyword>
<accession>A0A9N8DJ47</accession>
<feature type="coiled-coil region" evidence="1">
    <location>
        <begin position="6"/>
        <end position="59"/>
    </location>
</feature>
<name>A0A9N8DJ47_9STRA</name>
<feature type="coiled-coil region" evidence="1">
    <location>
        <begin position="117"/>
        <end position="149"/>
    </location>
</feature>
<evidence type="ECO:0000313" key="2">
    <source>
        <dbReference type="EMBL" id="CAB9502890.1"/>
    </source>
</evidence>
<dbReference type="Proteomes" id="UP001153069">
    <property type="component" value="Unassembled WGS sequence"/>
</dbReference>
<organism evidence="2 3">
    <name type="scientific">Seminavis robusta</name>
    <dbReference type="NCBI Taxonomy" id="568900"/>
    <lineage>
        <taxon>Eukaryota</taxon>
        <taxon>Sar</taxon>
        <taxon>Stramenopiles</taxon>
        <taxon>Ochrophyta</taxon>
        <taxon>Bacillariophyta</taxon>
        <taxon>Bacillariophyceae</taxon>
        <taxon>Bacillariophycidae</taxon>
        <taxon>Naviculales</taxon>
        <taxon>Naviculaceae</taxon>
        <taxon>Seminavis</taxon>
    </lineage>
</organism>
<sequence length="160" mass="18557">MSTDRMAELELELSIAKLEIGNLKTENKAVKKTVNRQSLELSKRTVKEAKKDAQTLRQVEKLDGDIEKLVRRSQCLNDLNNELLMRCRQHDKDMAELILKLEQRDKMIEMMNKAIKNDQRALEIRNMEVELLELQNQKLKDQIKGYEAIFGAGVFVAISK</sequence>
<protein>
    <submittedName>
        <fullName evidence="2">Uncharacterized protein</fullName>
    </submittedName>
</protein>
<reference evidence="2" key="1">
    <citation type="submission" date="2020-06" db="EMBL/GenBank/DDBJ databases">
        <authorList>
            <consortium name="Plant Systems Biology data submission"/>
        </authorList>
    </citation>
    <scope>NUCLEOTIDE SEQUENCE</scope>
    <source>
        <strain evidence="2">D6</strain>
    </source>
</reference>
<dbReference type="AlphaFoldDB" id="A0A9N8DJ47"/>
<keyword evidence="1" id="KW-0175">Coiled coil</keyword>
<evidence type="ECO:0000256" key="1">
    <source>
        <dbReference type="SAM" id="Coils"/>
    </source>
</evidence>
<dbReference type="EMBL" id="CAICTM010000148">
    <property type="protein sequence ID" value="CAB9502890.1"/>
    <property type="molecule type" value="Genomic_DNA"/>
</dbReference>
<comment type="caution">
    <text evidence="2">The sequence shown here is derived from an EMBL/GenBank/DDBJ whole genome shotgun (WGS) entry which is preliminary data.</text>
</comment>
<proteinExistence type="predicted"/>
<evidence type="ECO:0000313" key="3">
    <source>
        <dbReference type="Proteomes" id="UP001153069"/>
    </source>
</evidence>
<gene>
    <name evidence="2" type="ORF">SEMRO_149_G068590.1</name>
</gene>